<gene>
    <name evidence="2" type="ORF">PHPALM_13820</name>
</gene>
<evidence type="ECO:0000313" key="3">
    <source>
        <dbReference type="Proteomes" id="UP000237271"/>
    </source>
</evidence>
<dbReference type="InterPro" id="IPR011009">
    <property type="entry name" value="Kinase-like_dom_sf"/>
</dbReference>
<keyword evidence="3" id="KW-1185">Reference proteome</keyword>
<dbReference type="Proteomes" id="UP000237271">
    <property type="component" value="Unassembled WGS sequence"/>
</dbReference>
<reference evidence="2 3" key="1">
    <citation type="journal article" date="2017" name="Genome Biol. Evol.">
        <title>Phytophthora megakarya and P. palmivora, closely related causal agents of cacao black pod rot, underwent increases in genome sizes and gene numbers by different mechanisms.</title>
        <authorList>
            <person name="Ali S.S."/>
            <person name="Shao J."/>
            <person name="Lary D.J."/>
            <person name="Kronmiller B."/>
            <person name="Shen D."/>
            <person name="Strem M.D."/>
            <person name="Amoako-Attah I."/>
            <person name="Akrofi A.Y."/>
            <person name="Begoude B.A."/>
            <person name="Ten Hoopen G.M."/>
            <person name="Coulibaly K."/>
            <person name="Kebe B.I."/>
            <person name="Melnick R.L."/>
            <person name="Guiltinan M.J."/>
            <person name="Tyler B.M."/>
            <person name="Meinhardt L.W."/>
            <person name="Bailey B.A."/>
        </authorList>
    </citation>
    <scope>NUCLEOTIDE SEQUENCE [LARGE SCALE GENOMIC DNA]</scope>
    <source>
        <strain evidence="3">sbr112.9</strain>
    </source>
</reference>
<dbReference type="PANTHER" id="PTHR44329:SF214">
    <property type="entry name" value="PROTEIN KINASE DOMAIN-CONTAINING PROTEIN"/>
    <property type="match status" value="1"/>
</dbReference>
<dbReference type="Gene3D" id="3.30.200.20">
    <property type="entry name" value="Phosphorylase Kinase, domain 1"/>
    <property type="match status" value="1"/>
</dbReference>
<dbReference type="AlphaFoldDB" id="A0A2P4XWB7"/>
<organism evidence="2 3">
    <name type="scientific">Phytophthora palmivora</name>
    <dbReference type="NCBI Taxonomy" id="4796"/>
    <lineage>
        <taxon>Eukaryota</taxon>
        <taxon>Sar</taxon>
        <taxon>Stramenopiles</taxon>
        <taxon>Oomycota</taxon>
        <taxon>Peronosporomycetes</taxon>
        <taxon>Peronosporales</taxon>
        <taxon>Peronosporaceae</taxon>
        <taxon>Phytophthora</taxon>
    </lineage>
</organism>
<sequence>MLLGMLGLSHSFISALIFDKHQLHHQQQRKQSPAAEMTLQAIYEAIIAAKLPREKVIKHNVINREGFGEVYDGIYNGQRVVIRILLPERKHTFRINAFPSEAKLMAMIDHPNIATFIGVAWESITNLCVVTSFDHAKLKVALHVVKTTFVPVNTKRDALFLHKVAICAVQREWAVIDGGA</sequence>
<dbReference type="SUPFAM" id="SSF56112">
    <property type="entry name" value="Protein kinase-like (PK-like)"/>
    <property type="match status" value="1"/>
</dbReference>
<dbReference type="GO" id="GO:0004674">
    <property type="term" value="F:protein serine/threonine kinase activity"/>
    <property type="evidence" value="ECO:0007669"/>
    <property type="project" value="TreeGrafter"/>
</dbReference>
<proteinExistence type="predicted"/>
<keyword evidence="2" id="KW-0808">Transferase</keyword>
<evidence type="ECO:0000259" key="1">
    <source>
        <dbReference type="Pfam" id="PF07714"/>
    </source>
</evidence>
<keyword evidence="2" id="KW-0418">Kinase</keyword>
<dbReference type="PANTHER" id="PTHR44329">
    <property type="entry name" value="SERINE/THREONINE-PROTEIN KINASE TNNI3K-RELATED"/>
    <property type="match status" value="1"/>
</dbReference>
<dbReference type="EMBL" id="NCKW01007815">
    <property type="protein sequence ID" value="POM69853.1"/>
    <property type="molecule type" value="Genomic_DNA"/>
</dbReference>
<dbReference type="Pfam" id="PF07714">
    <property type="entry name" value="PK_Tyr_Ser-Thr"/>
    <property type="match status" value="1"/>
</dbReference>
<evidence type="ECO:0000313" key="2">
    <source>
        <dbReference type="EMBL" id="POM69853.1"/>
    </source>
</evidence>
<dbReference type="InterPro" id="IPR051681">
    <property type="entry name" value="Ser/Thr_Kinases-Pseudokinases"/>
</dbReference>
<feature type="domain" description="Serine-threonine/tyrosine-protein kinase catalytic" evidence="1">
    <location>
        <begin position="60"/>
        <end position="145"/>
    </location>
</feature>
<comment type="caution">
    <text evidence="2">The sequence shown here is derived from an EMBL/GenBank/DDBJ whole genome shotgun (WGS) entry which is preliminary data.</text>
</comment>
<accession>A0A2P4XWB7</accession>
<name>A0A2P4XWB7_9STRA</name>
<protein>
    <submittedName>
        <fullName evidence="2">TKL/DRK protein kinase</fullName>
    </submittedName>
</protein>
<dbReference type="OrthoDB" id="89714at2759"/>
<dbReference type="InterPro" id="IPR001245">
    <property type="entry name" value="Ser-Thr/Tyr_kinase_cat_dom"/>
</dbReference>